<dbReference type="STRING" id="224129.A0A1W4WIT5"/>
<evidence type="ECO:0000256" key="3">
    <source>
        <dbReference type="SAM" id="MobiDB-lite"/>
    </source>
</evidence>
<evidence type="ECO:0000259" key="4">
    <source>
        <dbReference type="PROSITE" id="PS50001"/>
    </source>
</evidence>
<feature type="coiled-coil region" evidence="2">
    <location>
        <begin position="220"/>
        <end position="272"/>
    </location>
</feature>
<feature type="domain" description="SH2" evidence="4">
    <location>
        <begin position="322"/>
        <end position="411"/>
    </location>
</feature>
<keyword evidence="2" id="KW-0175">Coiled coil</keyword>
<dbReference type="Pfam" id="PF00017">
    <property type="entry name" value="SH2"/>
    <property type="match status" value="1"/>
</dbReference>
<sequence>MLQQILRDMWVDPEILAGLDEEQKQTLFCKMREEQVRRWKLWEEETNQEEENTAKKKSALPRNSKSVSFMHGADGEPWVWVMGEHENDKSIDEILREEAIEKARQLAEQETVELRKQMEAQILSDYIRLNSKIDDIDVIDKDNEKAEDNSQFDIYCSVDELRGKSDDYNKKFQSKKYNTVGSKEILLQKRLSGDLSNQKVKDKITVWEKGLRESRTNEIYHKIQKRRMETAKEAEEAEKKHEPLWQEQERKAKEAEEQIRQIARKARETYKRTSSNLDNIVVYGEFNSAVPPNKDAVIQWYINMERKNNKAGLDEQGNYEPWFHGLITRNEAEKILNDQPEGSFLIRLSERIWGYALSYRAVDKCKHYLISSKEKYRFLGKNHIDHDSLGDLVKYHYIHPLTEGEKLIYVCKRNTDNVLEMLTACRS</sequence>
<reference evidence="6" key="1">
    <citation type="submission" date="2025-08" db="UniProtKB">
        <authorList>
            <consortium name="RefSeq"/>
        </authorList>
    </citation>
    <scope>IDENTIFICATION</scope>
    <source>
        <tissue evidence="6">Entire body</tissue>
    </source>
</reference>
<protein>
    <submittedName>
        <fullName evidence="6">SH2 domain-containing protein 4A</fullName>
    </submittedName>
</protein>
<dbReference type="SMART" id="SM00252">
    <property type="entry name" value="SH2"/>
    <property type="match status" value="1"/>
</dbReference>
<dbReference type="KEGG" id="apln:108736070"/>
<keyword evidence="5" id="KW-1185">Reference proteome</keyword>
<dbReference type="GO" id="GO:0005737">
    <property type="term" value="C:cytoplasm"/>
    <property type="evidence" value="ECO:0007669"/>
    <property type="project" value="TreeGrafter"/>
</dbReference>
<accession>A0A1W4WIT5</accession>
<evidence type="ECO:0000313" key="5">
    <source>
        <dbReference type="Proteomes" id="UP000192223"/>
    </source>
</evidence>
<proteinExistence type="predicted"/>
<evidence type="ECO:0000256" key="2">
    <source>
        <dbReference type="SAM" id="Coils"/>
    </source>
</evidence>
<dbReference type="PROSITE" id="PS50001">
    <property type="entry name" value="SH2"/>
    <property type="match status" value="1"/>
</dbReference>
<dbReference type="RefSeq" id="XP_018323856.1">
    <property type="nucleotide sequence ID" value="XM_018468354.1"/>
</dbReference>
<name>A0A1W4WIT5_AGRPL</name>
<dbReference type="GeneID" id="108736070"/>
<gene>
    <name evidence="6" type="primary">LOC108736070</name>
</gene>
<dbReference type="Gene3D" id="3.30.505.10">
    <property type="entry name" value="SH2 domain"/>
    <property type="match status" value="1"/>
</dbReference>
<dbReference type="InterPro" id="IPR000980">
    <property type="entry name" value="SH2"/>
</dbReference>
<keyword evidence="1" id="KW-0727">SH2 domain</keyword>
<dbReference type="PANTHER" id="PTHR14388">
    <property type="entry name" value="T CELL-SPECIFIC ADAPTER PROTEIN TSAD"/>
    <property type="match status" value="1"/>
</dbReference>
<feature type="region of interest" description="Disordered" evidence="3">
    <location>
        <begin position="45"/>
        <end position="67"/>
    </location>
</feature>
<evidence type="ECO:0000313" key="6">
    <source>
        <dbReference type="RefSeq" id="XP_018323856.1"/>
    </source>
</evidence>
<organism evidence="5 6">
    <name type="scientific">Agrilus planipennis</name>
    <name type="common">Emerald ash borer</name>
    <name type="synonym">Agrilus marcopoli</name>
    <dbReference type="NCBI Taxonomy" id="224129"/>
    <lineage>
        <taxon>Eukaryota</taxon>
        <taxon>Metazoa</taxon>
        <taxon>Ecdysozoa</taxon>
        <taxon>Arthropoda</taxon>
        <taxon>Hexapoda</taxon>
        <taxon>Insecta</taxon>
        <taxon>Pterygota</taxon>
        <taxon>Neoptera</taxon>
        <taxon>Endopterygota</taxon>
        <taxon>Coleoptera</taxon>
        <taxon>Polyphaga</taxon>
        <taxon>Elateriformia</taxon>
        <taxon>Buprestoidea</taxon>
        <taxon>Buprestidae</taxon>
        <taxon>Agrilinae</taxon>
        <taxon>Agrilus</taxon>
    </lineage>
</organism>
<dbReference type="AlphaFoldDB" id="A0A1W4WIT5"/>
<dbReference type="OrthoDB" id="10003345at2759"/>
<dbReference type="PANTHER" id="PTHR14388:SF17">
    <property type="entry name" value="SH2 DOMAIN-CONTAINING PROTEIN"/>
    <property type="match status" value="1"/>
</dbReference>
<dbReference type="SUPFAM" id="SSF55550">
    <property type="entry name" value="SH2 domain"/>
    <property type="match status" value="1"/>
</dbReference>
<dbReference type="InterPro" id="IPR036860">
    <property type="entry name" value="SH2_dom_sf"/>
</dbReference>
<dbReference type="PRINTS" id="PR00401">
    <property type="entry name" value="SH2DOMAIN"/>
</dbReference>
<dbReference type="InParanoid" id="A0A1W4WIT5"/>
<dbReference type="Proteomes" id="UP000192223">
    <property type="component" value="Unplaced"/>
</dbReference>
<evidence type="ECO:0000256" key="1">
    <source>
        <dbReference type="PROSITE-ProRule" id="PRU00191"/>
    </source>
</evidence>